<dbReference type="Proteomes" id="UP001629392">
    <property type="component" value="Unassembled WGS sequence"/>
</dbReference>
<evidence type="ECO:0008006" key="3">
    <source>
        <dbReference type="Google" id="ProtNLM"/>
    </source>
</evidence>
<protein>
    <recommendedName>
        <fullName evidence="3">Nitroreductase domain-containing protein</fullName>
    </recommendedName>
</protein>
<keyword evidence="2" id="KW-1185">Reference proteome</keyword>
<dbReference type="RefSeq" id="WP_408153021.1">
    <property type="nucleotide sequence ID" value="NZ_JAQQCJ010000006.1"/>
</dbReference>
<gene>
    <name evidence="1" type="ORF">PQQ73_11625</name>
</gene>
<organism evidence="1 2">
    <name type="scientific">Paraburkholderia strydomiana</name>
    <dbReference type="NCBI Taxonomy" id="1245417"/>
    <lineage>
        <taxon>Bacteria</taxon>
        <taxon>Pseudomonadati</taxon>
        <taxon>Pseudomonadota</taxon>
        <taxon>Betaproteobacteria</taxon>
        <taxon>Burkholderiales</taxon>
        <taxon>Burkholderiaceae</taxon>
        <taxon>Paraburkholderia</taxon>
    </lineage>
</organism>
<evidence type="ECO:0000313" key="1">
    <source>
        <dbReference type="EMBL" id="MFM0716977.1"/>
    </source>
</evidence>
<comment type="caution">
    <text evidence="1">The sequence shown here is derived from an EMBL/GenBank/DDBJ whole genome shotgun (WGS) entry which is preliminary data.</text>
</comment>
<sequence length="98" mass="10731">MSIVVSDHAPGSTFIRIGRPFFDRDDTLCFSAYGIGWGYCAFSLEAAVAHEVLGSVDPSPRQILLAFGMGHARIRGAVCRAIRPRHGERIRLTAVDFP</sequence>
<proteinExistence type="predicted"/>
<reference evidence="1 2" key="1">
    <citation type="journal article" date="2024" name="Chem. Sci.">
        <title>Discovery of megapolipeptins by genome mining of a Burkholderiales bacteria collection.</title>
        <authorList>
            <person name="Paulo B.S."/>
            <person name="Recchia M.J.J."/>
            <person name="Lee S."/>
            <person name="Fergusson C.H."/>
            <person name="Romanowski S.B."/>
            <person name="Hernandez A."/>
            <person name="Krull N."/>
            <person name="Liu D.Y."/>
            <person name="Cavanagh H."/>
            <person name="Bos A."/>
            <person name="Gray C.A."/>
            <person name="Murphy B.T."/>
            <person name="Linington R.G."/>
            <person name="Eustaquio A.S."/>
        </authorList>
    </citation>
    <scope>NUCLEOTIDE SEQUENCE [LARGE SCALE GENOMIC DNA]</scope>
    <source>
        <strain evidence="1 2">RL17-350-BIC-E</strain>
    </source>
</reference>
<name>A0ABW9ECC1_9BURK</name>
<evidence type="ECO:0000313" key="2">
    <source>
        <dbReference type="Proteomes" id="UP001629392"/>
    </source>
</evidence>
<dbReference type="EMBL" id="JAQQCL010000007">
    <property type="protein sequence ID" value="MFM0716977.1"/>
    <property type="molecule type" value="Genomic_DNA"/>
</dbReference>
<accession>A0ABW9ECC1</accession>